<dbReference type="Pfam" id="PF21068">
    <property type="entry name" value="ATPgraspMvdD"/>
    <property type="match status" value="1"/>
</dbReference>
<accession>A0ABT5ZF18</accession>
<dbReference type="NCBIfam" id="TIGR04187">
    <property type="entry name" value="GRASP_SAV_5884"/>
    <property type="match status" value="1"/>
</dbReference>
<dbReference type="Proteomes" id="UP001216579">
    <property type="component" value="Unassembled WGS sequence"/>
</dbReference>
<dbReference type="InterPro" id="IPR026449">
    <property type="entry name" value="GRASP_SAV_5884"/>
</dbReference>
<reference evidence="3 4" key="1">
    <citation type="submission" date="2023-03" db="EMBL/GenBank/DDBJ databases">
        <title>Draft genome sequence of Streptomyces sp. RB6PN23 isolated from peat swamp forest in Thailand.</title>
        <authorList>
            <person name="Klaysubun C."/>
            <person name="Duangmal K."/>
        </authorList>
    </citation>
    <scope>NUCLEOTIDE SEQUENCE [LARGE SCALE GENOMIC DNA]</scope>
    <source>
        <strain evidence="3 4">RB6PN23</strain>
    </source>
</reference>
<dbReference type="EMBL" id="JARJBC010000002">
    <property type="protein sequence ID" value="MDF3288205.1"/>
    <property type="molecule type" value="Genomic_DNA"/>
</dbReference>
<dbReference type="InterPro" id="IPR048936">
    <property type="entry name" value="MvdD-like_ATPgrasp"/>
</dbReference>
<dbReference type="PANTHER" id="PTHR21621">
    <property type="entry name" value="RIBOSOMAL PROTEIN S6 MODIFICATION PROTEIN"/>
    <property type="match status" value="1"/>
</dbReference>
<sequence>MGAARPVLVVAERLDASADMVVDQLNQRNVPVMRFDSADFPQKITLTAGHRPTVAGWEGKLDDGHRSVRLEDVRAVYYRRPGRPVIADTVKEPYSTWAQNQADAAMLNLLSALPVRWINNPHYDRIAAHKPQQLVAATRVGLRVPRSIVTNDPDAARAFAKQVDGPLICKPVLGGRLNTGKDRQMMVATHRIDPADFDDSIRLTAHYLQEAIPKKYEVRLVAVDGNMFAGTLLGTSEKARTDWRTDYEAIEYGTTTAPEAVATAVRRFMASYGIVFGSFDFAVTPDDDWVFFENNPAGTWSWVENRTGLPIAAAHADYLQGTSQS</sequence>
<feature type="domain" description="ATP-grasp" evidence="2">
    <location>
        <begin position="134"/>
        <end position="320"/>
    </location>
</feature>
<protein>
    <submittedName>
        <fullName evidence="3">ATP-grasp ribosomal peptide maturase</fullName>
    </submittedName>
</protein>
<gene>
    <name evidence="3" type="primary">tgmB</name>
    <name evidence="3" type="ORF">P3G67_02970</name>
</gene>
<dbReference type="PANTHER" id="PTHR21621:SF0">
    <property type="entry name" value="BETA-CITRYLGLUTAMATE SYNTHASE B-RELATED"/>
    <property type="match status" value="1"/>
</dbReference>
<proteinExistence type="predicted"/>
<evidence type="ECO:0000313" key="4">
    <source>
        <dbReference type="Proteomes" id="UP001216579"/>
    </source>
</evidence>
<dbReference type="PROSITE" id="PS50975">
    <property type="entry name" value="ATP_GRASP"/>
    <property type="match status" value="1"/>
</dbReference>
<dbReference type="InterPro" id="IPR011761">
    <property type="entry name" value="ATP-grasp"/>
</dbReference>
<name>A0ABT5ZF18_9ACTN</name>
<evidence type="ECO:0000259" key="2">
    <source>
        <dbReference type="PROSITE" id="PS50975"/>
    </source>
</evidence>
<evidence type="ECO:0000256" key="1">
    <source>
        <dbReference type="PROSITE-ProRule" id="PRU00409"/>
    </source>
</evidence>
<comment type="caution">
    <text evidence="3">The sequence shown here is derived from an EMBL/GenBank/DDBJ whole genome shotgun (WGS) entry which is preliminary data.</text>
</comment>
<dbReference type="RefSeq" id="WP_276092067.1">
    <property type="nucleotide sequence ID" value="NZ_JARJBC010000002.1"/>
</dbReference>
<keyword evidence="1" id="KW-0547">Nucleotide-binding</keyword>
<dbReference type="SUPFAM" id="SSF56059">
    <property type="entry name" value="Glutathione synthetase ATP-binding domain-like"/>
    <property type="match status" value="1"/>
</dbReference>
<evidence type="ECO:0000313" key="3">
    <source>
        <dbReference type="EMBL" id="MDF3288205.1"/>
    </source>
</evidence>
<organism evidence="3 4">
    <name type="scientific">Streptomyces silvisoli</name>
    <dbReference type="NCBI Taxonomy" id="3034235"/>
    <lineage>
        <taxon>Bacteria</taxon>
        <taxon>Bacillati</taxon>
        <taxon>Actinomycetota</taxon>
        <taxon>Actinomycetes</taxon>
        <taxon>Kitasatosporales</taxon>
        <taxon>Streptomycetaceae</taxon>
        <taxon>Streptomyces</taxon>
    </lineage>
</organism>
<dbReference type="Gene3D" id="3.30.470.20">
    <property type="entry name" value="ATP-grasp fold, B domain"/>
    <property type="match status" value="1"/>
</dbReference>
<keyword evidence="1" id="KW-0067">ATP-binding</keyword>
<keyword evidence="4" id="KW-1185">Reference proteome</keyword>